<evidence type="ECO:0000313" key="3">
    <source>
        <dbReference type="Proteomes" id="UP000324897"/>
    </source>
</evidence>
<organism evidence="2 3">
    <name type="scientific">Eragrostis curvula</name>
    <name type="common">weeping love grass</name>
    <dbReference type="NCBI Taxonomy" id="38414"/>
    <lineage>
        <taxon>Eukaryota</taxon>
        <taxon>Viridiplantae</taxon>
        <taxon>Streptophyta</taxon>
        <taxon>Embryophyta</taxon>
        <taxon>Tracheophyta</taxon>
        <taxon>Spermatophyta</taxon>
        <taxon>Magnoliopsida</taxon>
        <taxon>Liliopsida</taxon>
        <taxon>Poales</taxon>
        <taxon>Poaceae</taxon>
        <taxon>PACMAD clade</taxon>
        <taxon>Chloridoideae</taxon>
        <taxon>Eragrostideae</taxon>
        <taxon>Eragrostidinae</taxon>
        <taxon>Eragrostis</taxon>
    </lineage>
</organism>
<reference evidence="2 3" key="1">
    <citation type="journal article" date="2019" name="Sci. Rep.">
        <title>A high-quality genome of Eragrostis curvula grass provides insights into Poaceae evolution and supports new strategies to enhance forage quality.</title>
        <authorList>
            <person name="Carballo J."/>
            <person name="Santos B.A.C.M."/>
            <person name="Zappacosta D."/>
            <person name="Garbus I."/>
            <person name="Selva J.P."/>
            <person name="Gallo C.A."/>
            <person name="Diaz A."/>
            <person name="Albertini E."/>
            <person name="Caccamo M."/>
            <person name="Echenique V."/>
        </authorList>
    </citation>
    <scope>NUCLEOTIDE SEQUENCE [LARGE SCALE GENOMIC DNA]</scope>
    <source>
        <strain evidence="3">cv. Victoria</strain>
        <tissue evidence="2">Leaf</tissue>
    </source>
</reference>
<dbReference type="GO" id="GO:0031490">
    <property type="term" value="F:chromatin DNA binding"/>
    <property type="evidence" value="ECO:0007669"/>
    <property type="project" value="InterPro"/>
</dbReference>
<dbReference type="Proteomes" id="UP000324897">
    <property type="component" value="Unassembled WGS sequence"/>
</dbReference>
<evidence type="ECO:0000259" key="1">
    <source>
        <dbReference type="Pfam" id="PF21539"/>
    </source>
</evidence>
<dbReference type="AlphaFoldDB" id="A0A5J9T6W8"/>
<dbReference type="InterPro" id="IPR048386">
    <property type="entry name" value="Med15_C"/>
</dbReference>
<proteinExistence type="predicted"/>
<dbReference type="PANTHER" id="PTHR33137">
    <property type="entry name" value="MEDIATOR OF RNA POLYMERASE II TRANSCRIPTION SUBUNIT 15A-RELATED"/>
    <property type="match status" value="1"/>
</dbReference>
<dbReference type="InterPro" id="IPR044661">
    <property type="entry name" value="MED15a/b/c-like"/>
</dbReference>
<sequence>MLPASPLQAEKADHRTEDQHCDGAEVWVVRKPIDRLTDAVRSSSLAALHSSVNSMSSIVSMSDRVPFEEIYTVQHWALFSKQGGSNIPNKMKSMFDNTTLFSESSPRVCMDGSGVAIECSSSEVESSVEHGVKRQKTQNAWNALLDEIESANSMLIDSVISIADDNKTDGFCSCSGETLIKVSYTSTSLAPDLKSLFATVRTPIVMPMKISIPADYPRSSPVLVNDTGGEQLSCGLVTCRNLFNDISSTVKAAFQHALDGLPEPRSVRKMASVWESCVRQAIVEFAQRLGGGTFSSRYGRWESSGGA</sequence>
<dbReference type="GO" id="GO:0003713">
    <property type="term" value="F:transcription coactivator activity"/>
    <property type="evidence" value="ECO:0007669"/>
    <property type="project" value="InterPro"/>
</dbReference>
<dbReference type="Pfam" id="PF21539">
    <property type="entry name" value="Med15_C"/>
    <property type="match status" value="1"/>
</dbReference>
<dbReference type="EMBL" id="RWGY01000045">
    <property type="protein sequence ID" value="TVU07004.1"/>
    <property type="molecule type" value="Genomic_DNA"/>
</dbReference>
<feature type="non-terminal residue" evidence="2">
    <location>
        <position position="1"/>
    </location>
</feature>
<name>A0A5J9T6W8_9POAL</name>
<dbReference type="OrthoDB" id="1643751at2759"/>
<accession>A0A5J9T6W8</accession>
<gene>
    <name evidence="2" type="ORF">EJB05_47043</name>
</gene>
<feature type="domain" description="ARC105/Med15 mediator subunit C-terminal" evidence="1">
    <location>
        <begin position="200"/>
        <end position="280"/>
    </location>
</feature>
<keyword evidence="3" id="KW-1185">Reference proteome</keyword>
<comment type="caution">
    <text evidence="2">The sequence shown here is derived from an EMBL/GenBank/DDBJ whole genome shotgun (WGS) entry which is preliminary data.</text>
</comment>
<dbReference type="Gramene" id="TVU07004">
    <property type="protein sequence ID" value="TVU07004"/>
    <property type="gene ID" value="EJB05_47043"/>
</dbReference>
<protein>
    <recommendedName>
        <fullName evidence="1">ARC105/Med15 mediator subunit C-terminal domain-containing protein</fullName>
    </recommendedName>
</protein>
<evidence type="ECO:0000313" key="2">
    <source>
        <dbReference type="EMBL" id="TVU07004.1"/>
    </source>
</evidence>
<dbReference type="PANTHER" id="PTHR33137:SF42">
    <property type="entry name" value="MEDIATOR COMPLEX SUBUNIT 15 KIX DOMAIN-CONTAINING PROTEIN"/>
    <property type="match status" value="1"/>
</dbReference>